<keyword evidence="2" id="KW-1185">Reference proteome</keyword>
<gene>
    <name evidence="1" type="ORF">ACFSQZ_07380</name>
</gene>
<dbReference type="EMBL" id="JBHUJC010000020">
    <property type="protein sequence ID" value="MFD2276285.1"/>
    <property type="molecule type" value="Genomic_DNA"/>
</dbReference>
<evidence type="ECO:0000313" key="2">
    <source>
        <dbReference type="Proteomes" id="UP001597297"/>
    </source>
</evidence>
<organism evidence="1 2">
    <name type="scientific">Rubritalea spongiae</name>
    <dbReference type="NCBI Taxonomy" id="430797"/>
    <lineage>
        <taxon>Bacteria</taxon>
        <taxon>Pseudomonadati</taxon>
        <taxon>Verrucomicrobiota</taxon>
        <taxon>Verrucomicrobiia</taxon>
        <taxon>Verrucomicrobiales</taxon>
        <taxon>Rubritaleaceae</taxon>
        <taxon>Rubritalea</taxon>
    </lineage>
</organism>
<accession>A0ABW5E3Q4</accession>
<reference evidence="2" key="1">
    <citation type="journal article" date="2019" name="Int. J. Syst. Evol. Microbiol.">
        <title>The Global Catalogue of Microorganisms (GCM) 10K type strain sequencing project: providing services to taxonomists for standard genome sequencing and annotation.</title>
        <authorList>
            <consortium name="The Broad Institute Genomics Platform"/>
            <consortium name="The Broad Institute Genome Sequencing Center for Infectious Disease"/>
            <person name="Wu L."/>
            <person name="Ma J."/>
        </authorList>
    </citation>
    <scope>NUCLEOTIDE SEQUENCE [LARGE SCALE GENOMIC DNA]</scope>
    <source>
        <strain evidence="2">JCM 16545</strain>
    </source>
</reference>
<protein>
    <submittedName>
        <fullName evidence="1">Uncharacterized protein</fullName>
    </submittedName>
</protein>
<name>A0ABW5E3Q4_9BACT</name>
<proteinExistence type="predicted"/>
<dbReference type="Proteomes" id="UP001597297">
    <property type="component" value="Unassembled WGS sequence"/>
</dbReference>
<evidence type="ECO:0000313" key="1">
    <source>
        <dbReference type="EMBL" id="MFD2276285.1"/>
    </source>
</evidence>
<comment type="caution">
    <text evidence="1">The sequence shown here is derived from an EMBL/GenBank/DDBJ whole genome shotgun (WGS) entry which is preliminary data.</text>
</comment>
<dbReference type="RefSeq" id="WP_377094375.1">
    <property type="nucleotide sequence ID" value="NZ_JBHSJM010000001.1"/>
</dbReference>
<sequence length="90" mass="11160">MPSKERHEWREDTEEGIRLYKAVFFAREWRFATAMKGSRRDRPEWEDIDEVTEELWEKLRDVLFRKYQRKRCSYKLIESVDKKLGRDSSE</sequence>